<gene>
    <name evidence="12" type="primary">ABSGL_02808.1 scaffold 3929</name>
</gene>
<dbReference type="PROSITE" id="PS52008">
    <property type="entry name" value="GH81"/>
    <property type="match status" value="1"/>
</dbReference>
<evidence type="ECO:0000259" key="10">
    <source>
        <dbReference type="Pfam" id="PF03639"/>
    </source>
</evidence>
<dbReference type="GO" id="GO:0000272">
    <property type="term" value="P:polysaccharide catabolic process"/>
    <property type="evidence" value="ECO:0007669"/>
    <property type="project" value="UniProtKB-KW"/>
</dbReference>
<dbReference type="Proteomes" id="UP000078561">
    <property type="component" value="Unassembled WGS sequence"/>
</dbReference>
<dbReference type="AlphaFoldDB" id="A0A168LR30"/>
<evidence type="ECO:0000256" key="6">
    <source>
        <dbReference type="ARBA" id="ARBA00023295"/>
    </source>
</evidence>
<name>A0A168LR30_ABSGL</name>
<dbReference type="EC" id="3.2.1.39" evidence="3"/>
<evidence type="ECO:0000256" key="8">
    <source>
        <dbReference type="ARBA" id="ARBA00023326"/>
    </source>
</evidence>
<proteinExistence type="inferred from homology"/>
<keyword evidence="8" id="KW-0624">Polysaccharide degradation</keyword>
<evidence type="ECO:0000256" key="1">
    <source>
        <dbReference type="ARBA" id="ARBA00000382"/>
    </source>
</evidence>
<dbReference type="InterPro" id="IPR005200">
    <property type="entry name" value="Endo-beta-glucanase"/>
</dbReference>
<dbReference type="InterPro" id="IPR040720">
    <property type="entry name" value="GH81_C"/>
</dbReference>
<reference evidence="12" key="1">
    <citation type="submission" date="2016-04" db="EMBL/GenBank/DDBJ databases">
        <authorList>
            <person name="Evans L.H."/>
            <person name="Alamgir A."/>
            <person name="Owens N."/>
            <person name="Weber N.D."/>
            <person name="Virtaneva K."/>
            <person name="Barbian K."/>
            <person name="Babar A."/>
            <person name="Rosenke K."/>
        </authorList>
    </citation>
    <scope>NUCLEOTIDE SEQUENCE [LARGE SCALE GENOMIC DNA]</scope>
    <source>
        <strain evidence="12">CBS 101.48</strain>
    </source>
</reference>
<organism evidence="12">
    <name type="scientific">Absidia glauca</name>
    <name type="common">Pin mould</name>
    <dbReference type="NCBI Taxonomy" id="4829"/>
    <lineage>
        <taxon>Eukaryota</taxon>
        <taxon>Fungi</taxon>
        <taxon>Fungi incertae sedis</taxon>
        <taxon>Mucoromycota</taxon>
        <taxon>Mucoromycotina</taxon>
        <taxon>Mucoromycetes</taxon>
        <taxon>Mucorales</taxon>
        <taxon>Cunninghamellaceae</taxon>
        <taxon>Absidia</taxon>
    </lineage>
</organism>
<dbReference type="Pfam" id="PF17652">
    <property type="entry name" value="Glyco_hydro81C"/>
    <property type="match status" value="1"/>
</dbReference>
<dbReference type="OrthoDB" id="4473401at2759"/>
<keyword evidence="4" id="KW-0378">Hydrolase</keyword>
<keyword evidence="13" id="KW-1185">Reference proteome</keyword>
<keyword evidence="6" id="KW-0326">Glycosidase</keyword>
<feature type="compositionally biased region" description="Basic and acidic residues" evidence="9">
    <location>
        <begin position="741"/>
        <end position="750"/>
    </location>
</feature>
<sequence>MASTTNDTHPLTFKYPTVSVPFPTIHHPFLPRYNGSAKVVPTNAWLSNLFNPSTDQMAPITSDPYTLRFLDGNGNGVSVVQKQEKIVGGYAAMNNLPATEAGYLTNQVVVDLRLSGQEWISPPDLTVVDWDHFGATVQLASPQNNNGSFMHLPVARGMAYVTAQYHALTPRLFSQHTMLRIDATQPPTSINQTVYYTGTRFKIAMDDPLQSTWLIYCLDGPLTFAVVDPSTLVATAPYTGTLRVAKLPRPLDEAVLDQHHDVWTTGGTIEPHENAYTIRWHVQGQPKDPLLYAYPHHLDTLTASRTPLRLESATKGTMYAVRGSTWHLQEDPIPTSWFPQKSHPDPSTHFDIFQSIAHELERPWETNKADTYFSGKALQKYALLALLVNKPDATGLRNPEMAHVLLDRLKASFAVFLENRQQDPFLYDVVYRGIVSRNGLPVEMGGTGNAHAAFGHAYYNDHHYHQGYLIVTAAVIHYLDPKWRRDELRVWTDTLIRDVNDPTFDDNPAFAPYRQWDWFAGHTWAGGIKTQGAMDGRDQESVPEAVNFFWGMKLWGLATDAPNLVHLADLQLAIMKRTTFAYFWMLNSNRNRPMGLVMNKVVGILFEQKMDYTTYFGRYMEYIHGIQQLPMTPILADIFRTPEFVQEEWDQKLAAIAPHVKSAWAGVLYLNYALINPADAYQTLKKVDMDDGQTRAYSLYLAATRPGFHRRALSKVVAGLSPQQHQSQERRPTHRINLSHNQHDDRYNGY</sequence>
<dbReference type="GO" id="GO:0042973">
    <property type="term" value="F:glucan endo-1,3-beta-D-glucosidase activity"/>
    <property type="evidence" value="ECO:0007669"/>
    <property type="project" value="UniProtKB-EC"/>
</dbReference>
<evidence type="ECO:0000256" key="7">
    <source>
        <dbReference type="ARBA" id="ARBA00023316"/>
    </source>
</evidence>
<evidence type="ECO:0000256" key="4">
    <source>
        <dbReference type="ARBA" id="ARBA00022801"/>
    </source>
</evidence>
<dbReference type="Pfam" id="PF03639">
    <property type="entry name" value="Glyco_hydro_81"/>
    <property type="match status" value="1"/>
</dbReference>
<evidence type="ECO:0000259" key="11">
    <source>
        <dbReference type="Pfam" id="PF17652"/>
    </source>
</evidence>
<feature type="domain" description="Glycosyl hydrolase family 81 N-terminal" evidence="10">
    <location>
        <begin position="34"/>
        <end position="339"/>
    </location>
</feature>
<accession>A0A168LR30</accession>
<feature type="domain" description="Glycosyl hydrolase family 81 C-terminal" evidence="11">
    <location>
        <begin position="356"/>
        <end position="698"/>
    </location>
</feature>
<evidence type="ECO:0000256" key="5">
    <source>
        <dbReference type="ARBA" id="ARBA00023277"/>
    </source>
</evidence>
<keyword evidence="5" id="KW-0119">Carbohydrate metabolism</keyword>
<dbReference type="Gene3D" id="1.10.287.1170">
    <property type="entry name" value="glycoside hydrolase family 81 endo-[beta] glucanase"/>
    <property type="match status" value="1"/>
</dbReference>
<dbReference type="STRING" id="4829.A0A168LR30"/>
<dbReference type="FunCoup" id="A0A168LR30">
    <property type="interactions" value="75"/>
</dbReference>
<comment type="catalytic activity">
    <reaction evidence="1">
        <text>Hydrolysis of (1-&gt;3)-beta-D-glucosidic linkages in (1-&gt;3)-beta-D-glucans.</text>
        <dbReference type="EC" id="3.2.1.39"/>
    </reaction>
</comment>
<evidence type="ECO:0000256" key="3">
    <source>
        <dbReference type="ARBA" id="ARBA00012780"/>
    </source>
</evidence>
<dbReference type="InParanoid" id="A0A168LR30"/>
<dbReference type="PANTHER" id="PTHR31983:SF0">
    <property type="entry name" value="GLUCAN ENDO-1,3-BETA-D-GLUCOSIDASE 2"/>
    <property type="match status" value="1"/>
</dbReference>
<dbReference type="InterPro" id="IPR040451">
    <property type="entry name" value="GH81_N"/>
</dbReference>
<dbReference type="Gene3D" id="2.70.98.30">
    <property type="entry name" value="Golgi alpha-mannosidase II, domain 4"/>
    <property type="match status" value="1"/>
</dbReference>
<dbReference type="EMBL" id="LT551723">
    <property type="protein sequence ID" value="SAL97321.1"/>
    <property type="molecule type" value="Genomic_DNA"/>
</dbReference>
<dbReference type="Gene3D" id="1.20.5.420">
    <property type="entry name" value="Immunoglobulin FC, subunit C"/>
    <property type="match status" value="1"/>
</dbReference>
<dbReference type="PANTHER" id="PTHR31983">
    <property type="entry name" value="ENDO-1,3(4)-BETA-GLUCANASE 1"/>
    <property type="match status" value="1"/>
</dbReference>
<evidence type="ECO:0000313" key="13">
    <source>
        <dbReference type="Proteomes" id="UP000078561"/>
    </source>
</evidence>
<dbReference type="GO" id="GO:0052861">
    <property type="term" value="F:endo-1,3(4)-beta-glucanase activity"/>
    <property type="evidence" value="ECO:0007669"/>
    <property type="project" value="InterPro"/>
</dbReference>
<keyword evidence="7" id="KW-0961">Cell wall biogenesis/degradation</keyword>
<evidence type="ECO:0000256" key="2">
    <source>
        <dbReference type="ARBA" id="ARBA00010730"/>
    </source>
</evidence>
<dbReference type="OMA" id="DTMFAYA"/>
<dbReference type="GO" id="GO:0071555">
    <property type="term" value="P:cell wall organization"/>
    <property type="evidence" value="ECO:0007669"/>
    <property type="project" value="UniProtKB-KW"/>
</dbReference>
<protein>
    <recommendedName>
        <fullName evidence="3">glucan endo-1,3-beta-D-glucosidase</fullName>
        <ecNumber evidence="3">3.2.1.39</ecNumber>
    </recommendedName>
</protein>
<feature type="region of interest" description="Disordered" evidence="9">
    <location>
        <begin position="719"/>
        <end position="750"/>
    </location>
</feature>
<evidence type="ECO:0000256" key="9">
    <source>
        <dbReference type="SAM" id="MobiDB-lite"/>
    </source>
</evidence>
<comment type="similarity">
    <text evidence="2">Belongs to the glycosyl hydrolase 81 family.</text>
</comment>
<evidence type="ECO:0000313" key="12">
    <source>
        <dbReference type="EMBL" id="SAL97321.1"/>
    </source>
</evidence>